<dbReference type="Gene3D" id="1.20.58.70">
    <property type="match status" value="1"/>
</dbReference>
<dbReference type="GeneID" id="98114452"/>
<dbReference type="InterPro" id="IPR045242">
    <property type="entry name" value="Syntaxin"/>
</dbReference>
<gene>
    <name evidence="6" type="ORF">HOO65_010206</name>
</gene>
<sequence length="411" mass="45288">MSQNPFEQGQYGGNQYNNQSQQQYSGSQGYGGGDQYGGGMFASRPQDASTSPNAKAKELTLKIGGGVEMSNLPSGGGSSNDPNAILNECRDIDNGINEIERSLEQLRMLQQRSLDDADTSAASATNRQLDQISSDTMNMYRSLTDRIRQIKSNPESRQPKNSPQVGRIDRRLKTAINNYQQVESAFRKRTQEQMARQFRIVRPDASEEEVRAAVEDTSASGQVFSQALKDSNRMGNARAALNAVQDRHQALLKIESQIVELAQLFQDLDTLIVQQEETVVQMEQKAEEIVENMDKGNEEIDTAITSARSARRKKWWCLAICVAIVVVIVIIVIVYLAATGKIGGSNNNNKRSLGFVRSPSTAPVAETIPIAARALSDIAKRQLNTAVPREVVDKVLQLRGGRWPGMMSSHV</sequence>
<keyword evidence="4" id="KW-1133">Transmembrane helix</keyword>
<dbReference type="RefSeq" id="XP_070862028.1">
    <property type="nucleotide sequence ID" value="XM_071005808.1"/>
</dbReference>
<dbReference type="PANTHER" id="PTHR19957:SF380">
    <property type="entry name" value="SYNTAXIN FAMILY PROTEIN"/>
    <property type="match status" value="1"/>
</dbReference>
<dbReference type="InterPro" id="IPR010989">
    <property type="entry name" value="SNARE"/>
</dbReference>
<keyword evidence="4" id="KW-0812">Transmembrane</keyword>
<feature type="compositionally biased region" description="Gly residues" evidence="3">
    <location>
        <begin position="28"/>
        <end position="40"/>
    </location>
</feature>
<proteinExistence type="inferred from homology"/>
<evidence type="ECO:0000256" key="1">
    <source>
        <dbReference type="ARBA" id="ARBA00009063"/>
    </source>
</evidence>
<dbReference type="SUPFAM" id="SSF47661">
    <property type="entry name" value="t-snare proteins"/>
    <property type="match status" value="1"/>
</dbReference>
<comment type="caution">
    <text evidence="6">The sequence shown here is derived from an EMBL/GenBank/DDBJ whole genome shotgun (WGS) entry which is preliminary data.</text>
</comment>
<dbReference type="EMBL" id="JABSNW010000001">
    <property type="protein sequence ID" value="KAL2890848.1"/>
    <property type="molecule type" value="Genomic_DNA"/>
</dbReference>
<comment type="similarity">
    <text evidence="1">Belongs to the syntaxin family.</text>
</comment>
<reference evidence="6 7" key="1">
    <citation type="submission" date="2020-05" db="EMBL/GenBank/DDBJ databases">
        <title>Ceratocystis lukuohia genome.</title>
        <authorList>
            <person name="Harrington T.C."/>
            <person name="Kim K."/>
            <person name="Mayers C.G."/>
        </authorList>
    </citation>
    <scope>NUCLEOTIDE SEQUENCE [LARGE SCALE GENOMIC DNA]</scope>
    <source>
        <strain evidence="6 7">C4212</strain>
    </source>
</reference>
<dbReference type="SMART" id="SM00397">
    <property type="entry name" value="t_SNARE"/>
    <property type="match status" value="1"/>
</dbReference>
<dbReference type="Pfam" id="PF00804">
    <property type="entry name" value="Syntaxin"/>
    <property type="match status" value="1"/>
</dbReference>
<dbReference type="InterPro" id="IPR006011">
    <property type="entry name" value="Syntaxin_N"/>
</dbReference>
<feature type="domain" description="T-SNARE coiled-coil homology" evidence="5">
    <location>
        <begin position="241"/>
        <end position="303"/>
    </location>
</feature>
<evidence type="ECO:0000313" key="7">
    <source>
        <dbReference type="Proteomes" id="UP001610728"/>
    </source>
</evidence>
<keyword evidence="4" id="KW-0472">Membrane</keyword>
<name>A0ABR4MRE1_9PEZI</name>
<dbReference type="PROSITE" id="PS50192">
    <property type="entry name" value="T_SNARE"/>
    <property type="match status" value="1"/>
</dbReference>
<evidence type="ECO:0000313" key="6">
    <source>
        <dbReference type="EMBL" id="KAL2890848.1"/>
    </source>
</evidence>
<feature type="coiled-coil region" evidence="2">
    <location>
        <begin position="272"/>
        <end position="299"/>
    </location>
</feature>
<feature type="compositionally biased region" description="Polar residues" evidence="3">
    <location>
        <begin position="150"/>
        <end position="164"/>
    </location>
</feature>
<feature type="region of interest" description="Disordered" evidence="3">
    <location>
        <begin position="149"/>
        <end position="169"/>
    </location>
</feature>
<evidence type="ECO:0000256" key="3">
    <source>
        <dbReference type="SAM" id="MobiDB-lite"/>
    </source>
</evidence>
<protein>
    <submittedName>
        <fullName evidence="6">Syntaxin 1B/2/3</fullName>
    </submittedName>
</protein>
<dbReference type="PANTHER" id="PTHR19957">
    <property type="entry name" value="SYNTAXIN"/>
    <property type="match status" value="1"/>
</dbReference>
<dbReference type="InterPro" id="IPR000727">
    <property type="entry name" value="T_SNARE_dom"/>
</dbReference>
<dbReference type="CDD" id="cd15849">
    <property type="entry name" value="SNARE_Sso1"/>
    <property type="match status" value="1"/>
</dbReference>
<evidence type="ECO:0000256" key="2">
    <source>
        <dbReference type="SAM" id="Coils"/>
    </source>
</evidence>
<dbReference type="Pfam" id="PF05739">
    <property type="entry name" value="SNARE"/>
    <property type="match status" value="1"/>
</dbReference>
<keyword evidence="7" id="KW-1185">Reference proteome</keyword>
<dbReference type="Proteomes" id="UP001610728">
    <property type="component" value="Unassembled WGS sequence"/>
</dbReference>
<accession>A0ABR4MRE1</accession>
<evidence type="ECO:0000256" key="4">
    <source>
        <dbReference type="SAM" id="Phobius"/>
    </source>
</evidence>
<keyword evidence="2" id="KW-0175">Coiled coil</keyword>
<evidence type="ECO:0000259" key="5">
    <source>
        <dbReference type="PROSITE" id="PS50192"/>
    </source>
</evidence>
<feature type="transmembrane region" description="Helical" evidence="4">
    <location>
        <begin position="315"/>
        <end position="338"/>
    </location>
</feature>
<feature type="region of interest" description="Disordered" evidence="3">
    <location>
        <begin position="1"/>
        <end position="54"/>
    </location>
</feature>
<feature type="compositionally biased region" description="Low complexity" evidence="3">
    <location>
        <begin position="13"/>
        <end position="27"/>
    </location>
</feature>
<organism evidence="6 7">
    <name type="scientific">Ceratocystis lukuohia</name>
    <dbReference type="NCBI Taxonomy" id="2019550"/>
    <lineage>
        <taxon>Eukaryota</taxon>
        <taxon>Fungi</taxon>
        <taxon>Dikarya</taxon>
        <taxon>Ascomycota</taxon>
        <taxon>Pezizomycotina</taxon>
        <taxon>Sordariomycetes</taxon>
        <taxon>Hypocreomycetidae</taxon>
        <taxon>Microascales</taxon>
        <taxon>Ceratocystidaceae</taxon>
        <taxon>Ceratocystis</taxon>
    </lineage>
</organism>